<feature type="signal peptide" evidence="1">
    <location>
        <begin position="1"/>
        <end position="26"/>
    </location>
</feature>
<proteinExistence type="predicted"/>
<evidence type="ECO:0000256" key="1">
    <source>
        <dbReference type="SAM" id="SignalP"/>
    </source>
</evidence>
<name>A0ABN1M0U1_9SPHN</name>
<evidence type="ECO:0000313" key="3">
    <source>
        <dbReference type="Proteomes" id="UP001500738"/>
    </source>
</evidence>
<protein>
    <recommendedName>
        <fullName evidence="4">Secreted protein</fullName>
    </recommendedName>
</protein>
<organism evidence="2 3">
    <name type="scientific">Sphingopyxis soli</name>
    <dbReference type="NCBI Taxonomy" id="592051"/>
    <lineage>
        <taxon>Bacteria</taxon>
        <taxon>Pseudomonadati</taxon>
        <taxon>Pseudomonadota</taxon>
        <taxon>Alphaproteobacteria</taxon>
        <taxon>Sphingomonadales</taxon>
        <taxon>Sphingomonadaceae</taxon>
        <taxon>Sphingopyxis</taxon>
    </lineage>
</organism>
<keyword evidence="1" id="KW-0732">Signal</keyword>
<reference evidence="2 3" key="1">
    <citation type="journal article" date="2019" name="Int. J. Syst. Evol. Microbiol.">
        <title>The Global Catalogue of Microorganisms (GCM) 10K type strain sequencing project: providing services to taxonomists for standard genome sequencing and annotation.</title>
        <authorList>
            <consortium name="The Broad Institute Genomics Platform"/>
            <consortium name="The Broad Institute Genome Sequencing Center for Infectious Disease"/>
            <person name="Wu L."/>
            <person name="Ma J."/>
        </authorList>
    </citation>
    <scope>NUCLEOTIDE SEQUENCE [LARGE SCALE GENOMIC DNA]</scope>
    <source>
        <strain evidence="2 3">JCM 15910</strain>
    </source>
</reference>
<feature type="chain" id="PRO_5045979654" description="Secreted protein" evidence="1">
    <location>
        <begin position="27"/>
        <end position="92"/>
    </location>
</feature>
<keyword evidence="3" id="KW-1185">Reference proteome</keyword>
<evidence type="ECO:0000313" key="2">
    <source>
        <dbReference type="EMBL" id="GAA0862851.1"/>
    </source>
</evidence>
<dbReference type="Proteomes" id="UP001500738">
    <property type="component" value="Unassembled WGS sequence"/>
</dbReference>
<gene>
    <name evidence="2" type="ORF">GCM10009115_11120</name>
</gene>
<sequence length="92" mass="9757">MSYVRSLSLCAGLLGAALAIPATAGAAESSTTASNGKKALDPNEVVCRKQEVLGSRLKSVRVCRTRAEWADARNETRGEIERVQVQRGAIGQ</sequence>
<dbReference type="EMBL" id="BAAAFE010000004">
    <property type="protein sequence ID" value="GAA0862851.1"/>
    <property type="molecule type" value="Genomic_DNA"/>
</dbReference>
<evidence type="ECO:0008006" key="4">
    <source>
        <dbReference type="Google" id="ProtNLM"/>
    </source>
</evidence>
<accession>A0ABN1M0U1</accession>
<comment type="caution">
    <text evidence="2">The sequence shown here is derived from an EMBL/GenBank/DDBJ whole genome shotgun (WGS) entry which is preliminary data.</text>
</comment>